<dbReference type="RefSeq" id="WP_147184630.1">
    <property type="nucleotide sequence ID" value="NZ_CP042382.1"/>
</dbReference>
<dbReference type="InterPro" id="IPR043968">
    <property type="entry name" value="SGNH"/>
</dbReference>
<dbReference type="KEGG" id="paur:FGL86_11140"/>
<dbReference type="AlphaFoldDB" id="A0A5B8SQZ3"/>
<feature type="transmembrane region" description="Helical" evidence="1">
    <location>
        <begin position="313"/>
        <end position="331"/>
    </location>
</feature>
<feature type="transmembrane region" description="Helical" evidence="1">
    <location>
        <begin position="276"/>
        <end position="293"/>
    </location>
</feature>
<keyword evidence="4" id="KW-0808">Transferase</keyword>
<dbReference type="InterPro" id="IPR002656">
    <property type="entry name" value="Acyl_transf_3_dom"/>
</dbReference>
<feature type="transmembrane region" description="Helical" evidence="1">
    <location>
        <begin position="37"/>
        <end position="54"/>
    </location>
</feature>
<protein>
    <submittedName>
        <fullName evidence="4">Acyltransferase</fullName>
    </submittedName>
</protein>
<dbReference type="GO" id="GO:0016747">
    <property type="term" value="F:acyltransferase activity, transferring groups other than amino-acyl groups"/>
    <property type="evidence" value="ECO:0007669"/>
    <property type="project" value="InterPro"/>
</dbReference>
<keyword evidence="1" id="KW-0812">Transmembrane</keyword>
<dbReference type="GO" id="GO:0016020">
    <property type="term" value="C:membrane"/>
    <property type="evidence" value="ECO:0007669"/>
    <property type="project" value="TreeGrafter"/>
</dbReference>
<feature type="transmembrane region" description="Helical" evidence="1">
    <location>
        <begin position="192"/>
        <end position="210"/>
    </location>
</feature>
<feature type="transmembrane region" description="Helical" evidence="1">
    <location>
        <begin position="161"/>
        <end position="180"/>
    </location>
</feature>
<reference evidence="4 5" key="1">
    <citation type="submission" date="2019-06" db="EMBL/GenBank/DDBJ databases">
        <title>Genome analyses of bacteria isolated from kimchi.</title>
        <authorList>
            <person name="Lee S."/>
            <person name="Ahn S."/>
            <person name="Roh S."/>
        </authorList>
    </citation>
    <scope>NUCLEOTIDE SEQUENCE [LARGE SCALE GENOMIC DNA]</scope>
    <source>
        <strain evidence="4 5">CBA4606</strain>
    </source>
</reference>
<evidence type="ECO:0000259" key="2">
    <source>
        <dbReference type="Pfam" id="PF01757"/>
    </source>
</evidence>
<dbReference type="InterPro" id="IPR050879">
    <property type="entry name" value="Acyltransferase_3"/>
</dbReference>
<keyword evidence="1" id="KW-0472">Membrane</keyword>
<name>A0A5B8SQZ3_9GAMM</name>
<sequence length="679" mass="76367">MNYRPEVDGLRAVAVIPVILFHAGFGVVSGGFVGVDIFFVISGYLITGIIYAEIRKKSFSIINFYERRARRILPALFFVSLVSLVLAWNWMLPEEFESLSESLIAVNLFVSNFYYWLDTDYFAGAAEMKPFLHTWSLAIEEQFYFIFPLVMLLLGFLKRPYLLATICLALLASLGLAQWASEIHPSTNFYLLPTRAWELLAGSVVAIAMYDRRLNVSKGLHNLGSLAGLALIVYSILVFDETTPFPSLWAVLPVLGASLIILFARTDNIAGKLLGLKPMVGIGLISYSAYLWHQPIFVFARERSFDMPSHLDFLFLSLLSLLLAYLTWRFVEQPFRQKQRFTRKHIFSGALAATVLMLGFSAYGVHTEGVPTRLGEEALEIVAVRNDRDLGRRGCQAMPGHPIAIEDACEFNEEYLKKIVVWGDSQATPLVLPTAKEAETLAMSVKQLVFTNCLPVAGYTRSDNKECGKFNNEALSFITKNNDIEIVFMLGRYPLQFEAVPFDNQEGGVEMKDAVYAVPSGKLGNEIDETSPHRVTTVGGLIKKTVTTLVNSGVKVVLIYPVPETGWDVPEFLAKEALYGKKRDTPLSTSYQVFRERARSTYQQLDQIEDHENLLKIKPESLFCNTRLPGRCVAQIDGKPLYYDNNHLSRFGATLLIEHIFHKIREAGWIRDNTIIASK</sequence>
<dbReference type="Pfam" id="PF19040">
    <property type="entry name" value="SGNH"/>
    <property type="match status" value="1"/>
</dbReference>
<dbReference type="EMBL" id="CP042382">
    <property type="protein sequence ID" value="QEA39579.1"/>
    <property type="molecule type" value="Genomic_DNA"/>
</dbReference>
<evidence type="ECO:0000313" key="4">
    <source>
        <dbReference type="EMBL" id="QEA39579.1"/>
    </source>
</evidence>
<dbReference type="Proteomes" id="UP000321272">
    <property type="component" value="Chromosome"/>
</dbReference>
<keyword evidence="4" id="KW-0012">Acyltransferase</keyword>
<dbReference type="Pfam" id="PF01757">
    <property type="entry name" value="Acyl_transf_3"/>
    <property type="match status" value="1"/>
</dbReference>
<feature type="transmembrane region" description="Helical" evidence="1">
    <location>
        <begin position="245"/>
        <end position="264"/>
    </location>
</feature>
<keyword evidence="1" id="KW-1133">Transmembrane helix</keyword>
<organism evidence="4 5">
    <name type="scientific">Pistricoccus aurantiacus</name>
    <dbReference type="NCBI Taxonomy" id="1883414"/>
    <lineage>
        <taxon>Bacteria</taxon>
        <taxon>Pseudomonadati</taxon>
        <taxon>Pseudomonadota</taxon>
        <taxon>Gammaproteobacteria</taxon>
        <taxon>Oceanospirillales</taxon>
        <taxon>Halomonadaceae</taxon>
        <taxon>Pistricoccus</taxon>
    </lineage>
</organism>
<dbReference type="OrthoDB" id="9767863at2"/>
<feature type="domain" description="Acyltransferase 3" evidence="2">
    <location>
        <begin position="6"/>
        <end position="329"/>
    </location>
</feature>
<feature type="transmembrane region" description="Helical" evidence="1">
    <location>
        <begin position="12"/>
        <end position="31"/>
    </location>
</feature>
<keyword evidence="5" id="KW-1185">Reference proteome</keyword>
<evidence type="ECO:0000256" key="1">
    <source>
        <dbReference type="SAM" id="Phobius"/>
    </source>
</evidence>
<dbReference type="PANTHER" id="PTHR23028:SF53">
    <property type="entry name" value="ACYL_TRANSF_3 DOMAIN-CONTAINING PROTEIN"/>
    <property type="match status" value="1"/>
</dbReference>
<evidence type="ECO:0000313" key="5">
    <source>
        <dbReference type="Proteomes" id="UP000321272"/>
    </source>
</evidence>
<dbReference type="GO" id="GO:0009103">
    <property type="term" value="P:lipopolysaccharide biosynthetic process"/>
    <property type="evidence" value="ECO:0007669"/>
    <property type="project" value="TreeGrafter"/>
</dbReference>
<feature type="domain" description="SGNH" evidence="3">
    <location>
        <begin position="406"/>
        <end position="659"/>
    </location>
</feature>
<feature type="transmembrane region" description="Helical" evidence="1">
    <location>
        <begin position="222"/>
        <end position="239"/>
    </location>
</feature>
<feature type="transmembrane region" description="Helical" evidence="1">
    <location>
        <begin position="346"/>
        <end position="365"/>
    </location>
</feature>
<accession>A0A5B8SQZ3</accession>
<proteinExistence type="predicted"/>
<evidence type="ECO:0000259" key="3">
    <source>
        <dbReference type="Pfam" id="PF19040"/>
    </source>
</evidence>
<feature type="transmembrane region" description="Helical" evidence="1">
    <location>
        <begin position="135"/>
        <end position="154"/>
    </location>
</feature>
<feature type="transmembrane region" description="Helical" evidence="1">
    <location>
        <begin position="75"/>
        <end position="92"/>
    </location>
</feature>
<dbReference type="PANTHER" id="PTHR23028">
    <property type="entry name" value="ACETYLTRANSFERASE"/>
    <property type="match status" value="1"/>
</dbReference>
<gene>
    <name evidence="4" type="ORF">FGL86_11140</name>
</gene>